<accession>A0A812N5E4</accession>
<dbReference type="InterPro" id="IPR011992">
    <property type="entry name" value="EF-hand-dom_pair"/>
</dbReference>
<dbReference type="SUPFAM" id="SSF81324">
    <property type="entry name" value="Voltage-gated potassium channels"/>
    <property type="match status" value="1"/>
</dbReference>
<dbReference type="SMART" id="SM00054">
    <property type="entry name" value="EFh"/>
    <property type="match status" value="2"/>
</dbReference>
<feature type="transmembrane region" description="Helical" evidence="14">
    <location>
        <begin position="481"/>
        <end position="506"/>
    </location>
</feature>
<dbReference type="Pfam" id="PF13499">
    <property type="entry name" value="EF-hand_7"/>
    <property type="match status" value="1"/>
</dbReference>
<keyword evidence="17" id="KW-1185">Reference proteome</keyword>
<dbReference type="GO" id="GO:0008331">
    <property type="term" value="F:high voltage-gated calcium channel activity"/>
    <property type="evidence" value="ECO:0007669"/>
    <property type="project" value="TreeGrafter"/>
</dbReference>
<sequence length="638" mass="69834">MAGMSVEDKSIAEGAPRIKLLGNGWIDLFACHASAEDVEAKLGPLFSEFQRLCEASADWICGVQSEALSGAVVLLEEIGAAPVLPDGLVAGNCSALLQGPSEDMLLVSRSGKEAGMLPSESDFVMVQSFDKDAWSCCFCSAKTGARPTSDTPLHWACLMTAADTFAWPERPLVALHGHALAEKEGLEKAEALKLPISHEETLFSTPEDVEALMALFRDFPYPENKVFIRRGHGFLILSSSLAGAVEEAALLKRKASRLERPLIDRIVNSNGFEACSMASIILCMVFLGADAACFTSCEAATKDFYGVMNNVFVFLFLAEWVLRVLKDGKAYFVPVKAEHVFDTLIVWVCGVLLGWVIPLAVQDVQRSPITQSLNVLRSMRTLRFFTFLKTFESFKMLLAGILGTATTLAACVALLAMVDLLFGILAIELIGNFEPWGQAPKGTAAWNFQSGLVQACLGMTRFIFFDNAINVTEELMVKQPFIWVFLFLYMAISAYVILNLVTAVICEKAQSMTQENAAEMAKELRAEEKRTLKELKNLFLRLDADGSGQVTTEEFDAAFQIPECRDKFLLLGFDEDEAKRLFKVLDADGEGELSVSEFTRGMTEVKGEATARGLLIAKKKVPGCSLGHRDVDEALAHV</sequence>
<dbReference type="Gene3D" id="1.10.238.10">
    <property type="entry name" value="EF-hand"/>
    <property type="match status" value="1"/>
</dbReference>
<dbReference type="CDD" id="cd00051">
    <property type="entry name" value="EFh"/>
    <property type="match status" value="1"/>
</dbReference>
<dbReference type="PROSITE" id="PS50222">
    <property type="entry name" value="EF_HAND_2"/>
    <property type="match status" value="2"/>
</dbReference>
<evidence type="ECO:0000256" key="3">
    <source>
        <dbReference type="ARBA" id="ARBA00022553"/>
    </source>
</evidence>
<feature type="domain" description="EF-hand" evidence="15">
    <location>
        <begin position="573"/>
        <end position="608"/>
    </location>
</feature>
<dbReference type="GO" id="GO:0005509">
    <property type="term" value="F:calcium ion binding"/>
    <property type="evidence" value="ECO:0007669"/>
    <property type="project" value="InterPro"/>
</dbReference>
<gene>
    <name evidence="16" type="primary">Cacna1d</name>
    <name evidence="16" type="ORF">SPIL2461_LOCUS6493</name>
</gene>
<keyword evidence="10" id="KW-0406">Ion transport</keyword>
<feature type="transmembrane region" description="Helical" evidence="14">
    <location>
        <begin position="397"/>
        <end position="427"/>
    </location>
</feature>
<evidence type="ECO:0000256" key="4">
    <source>
        <dbReference type="ARBA" id="ARBA00022568"/>
    </source>
</evidence>
<keyword evidence="11 14" id="KW-0472">Membrane</keyword>
<evidence type="ECO:0000256" key="6">
    <source>
        <dbReference type="ARBA" id="ARBA00022692"/>
    </source>
</evidence>
<evidence type="ECO:0000256" key="8">
    <source>
        <dbReference type="ARBA" id="ARBA00022882"/>
    </source>
</evidence>
<evidence type="ECO:0000256" key="7">
    <source>
        <dbReference type="ARBA" id="ARBA00022837"/>
    </source>
</evidence>
<keyword evidence="6 14" id="KW-0812">Transmembrane</keyword>
<dbReference type="EMBL" id="CAJNIZ010009813">
    <property type="protein sequence ID" value="CAE7288775.1"/>
    <property type="molecule type" value="Genomic_DNA"/>
</dbReference>
<name>A0A812N5E4_SYMPI</name>
<reference evidence="16" key="1">
    <citation type="submission" date="2021-02" db="EMBL/GenBank/DDBJ databases">
        <authorList>
            <person name="Dougan E. K."/>
            <person name="Rhodes N."/>
            <person name="Thang M."/>
            <person name="Chan C."/>
        </authorList>
    </citation>
    <scope>NUCLEOTIDE SEQUENCE</scope>
</reference>
<dbReference type="GO" id="GO:0005891">
    <property type="term" value="C:voltage-gated calcium channel complex"/>
    <property type="evidence" value="ECO:0007669"/>
    <property type="project" value="TreeGrafter"/>
</dbReference>
<keyword evidence="13" id="KW-0407">Ion channel</keyword>
<evidence type="ECO:0000256" key="14">
    <source>
        <dbReference type="SAM" id="Phobius"/>
    </source>
</evidence>
<keyword evidence="3" id="KW-0597">Phosphoprotein</keyword>
<dbReference type="SUPFAM" id="SSF53639">
    <property type="entry name" value="AraD/HMP-PK domain-like"/>
    <property type="match status" value="1"/>
</dbReference>
<evidence type="ECO:0000313" key="16">
    <source>
        <dbReference type="EMBL" id="CAE7288775.1"/>
    </source>
</evidence>
<dbReference type="PANTHER" id="PTHR45628:SF7">
    <property type="entry name" value="VOLTAGE-DEPENDENT CALCIUM CHANNEL TYPE A SUBUNIT ALPHA-1"/>
    <property type="match status" value="1"/>
</dbReference>
<keyword evidence="5" id="KW-0107">Calcium channel</keyword>
<keyword evidence="2" id="KW-0813">Transport</keyword>
<dbReference type="GO" id="GO:0098703">
    <property type="term" value="P:calcium ion import across plasma membrane"/>
    <property type="evidence" value="ECO:0007669"/>
    <property type="project" value="TreeGrafter"/>
</dbReference>
<dbReference type="InterPro" id="IPR036409">
    <property type="entry name" value="Aldolase_II/adducin_N_sf"/>
</dbReference>
<dbReference type="Gene3D" id="3.40.225.10">
    <property type="entry name" value="Class II aldolase/adducin N-terminal domain"/>
    <property type="match status" value="1"/>
</dbReference>
<dbReference type="PROSITE" id="PS00018">
    <property type="entry name" value="EF_HAND_1"/>
    <property type="match status" value="2"/>
</dbReference>
<comment type="caution">
    <text evidence="16">The sequence shown here is derived from an EMBL/GenBank/DDBJ whole genome shotgun (WGS) entry which is preliminary data.</text>
</comment>
<evidence type="ECO:0000256" key="11">
    <source>
        <dbReference type="ARBA" id="ARBA00023136"/>
    </source>
</evidence>
<feature type="transmembrane region" description="Helical" evidence="14">
    <location>
        <begin position="304"/>
        <end position="324"/>
    </location>
</feature>
<feature type="domain" description="EF-hand" evidence="15">
    <location>
        <begin position="530"/>
        <end position="565"/>
    </location>
</feature>
<evidence type="ECO:0000256" key="9">
    <source>
        <dbReference type="ARBA" id="ARBA00022989"/>
    </source>
</evidence>
<evidence type="ECO:0000256" key="2">
    <source>
        <dbReference type="ARBA" id="ARBA00022448"/>
    </source>
</evidence>
<dbReference type="OrthoDB" id="441224at2759"/>
<feature type="transmembrane region" description="Helical" evidence="14">
    <location>
        <begin position="344"/>
        <end position="361"/>
    </location>
</feature>
<keyword evidence="9 14" id="KW-1133">Transmembrane helix</keyword>
<evidence type="ECO:0000259" key="15">
    <source>
        <dbReference type="PROSITE" id="PS50222"/>
    </source>
</evidence>
<dbReference type="InterPro" id="IPR050599">
    <property type="entry name" value="VDCC_alpha-1_subunit"/>
</dbReference>
<keyword evidence="8" id="KW-0851">Voltage-gated channel</keyword>
<dbReference type="InterPro" id="IPR005821">
    <property type="entry name" value="Ion_trans_dom"/>
</dbReference>
<protein>
    <submittedName>
        <fullName evidence="16">Cacna1d protein</fullName>
    </submittedName>
</protein>
<organism evidence="16 17">
    <name type="scientific">Symbiodinium pilosum</name>
    <name type="common">Dinoflagellate</name>
    <dbReference type="NCBI Taxonomy" id="2952"/>
    <lineage>
        <taxon>Eukaryota</taxon>
        <taxon>Sar</taxon>
        <taxon>Alveolata</taxon>
        <taxon>Dinophyceae</taxon>
        <taxon>Suessiales</taxon>
        <taxon>Symbiodiniaceae</taxon>
        <taxon>Symbiodinium</taxon>
    </lineage>
</organism>
<dbReference type="Gene3D" id="1.20.120.350">
    <property type="entry name" value="Voltage-gated potassium channels. Chain C"/>
    <property type="match status" value="1"/>
</dbReference>
<evidence type="ECO:0000256" key="13">
    <source>
        <dbReference type="ARBA" id="ARBA00023303"/>
    </source>
</evidence>
<evidence type="ECO:0000256" key="12">
    <source>
        <dbReference type="ARBA" id="ARBA00023180"/>
    </source>
</evidence>
<feature type="transmembrane region" description="Helical" evidence="14">
    <location>
        <begin position="277"/>
        <end position="297"/>
    </location>
</feature>
<dbReference type="Pfam" id="PF00520">
    <property type="entry name" value="Ion_trans"/>
    <property type="match status" value="1"/>
</dbReference>
<dbReference type="Proteomes" id="UP000649617">
    <property type="component" value="Unassembled WGS sequence"/>
</dbReference>
<keyword evidence="7" id="KW-0106">Calcium</keyword>
<dbReference type="Gene3D" id="1.10.287.70">
    <property type="match status" value="1"/>
</dbReference>
<keyword evidence="4" id="KW-0109">Calcium transport</keyword>
<dbReference type="SUPFAM" id="SSF47473">
    <property type="entry name" value="EF-hand"/>
    <property type="match status" value="1"/>
</dbReference>
<dbReference type="AlphaFoldDB" id="A0A812N5E4"/>
<dbReference type="InterPro" id="IPR002048">
    <property type="entry name" value="EF_hand_dom"/>
</dbReference>
<comment type="subcellular location">
    <subcellularLocation>
        <location evidence="1">Membrane</location>
        <topology evidence="1">Multi-pass membrane protein</topology>
    </subcellularLocation>
</comment>
<dbReference type="Pfam" id="PF00596">
    <property type="entry name" value="Aldolase_II"/>
    <property type="match status" value="1"/>
</dbReference>
<evidence type="ECO:0000256" key="5">
    <source>
        <dbReference type="ARBA" id="ARBA00022673"/>
    </source>
</evidence>
<keyword evidence="12" id="KW-0325">Glycoprotein</keyword>
<dbReference type="InterPro" id="IPR018247">
    <property type="entry name" value="EF_Hand_1_Ca_BS"/>
</dbReference>
<evidence type="ECO:0000256" key="10">
    <source>
        <dbReference type="ARBA" id="ARBA00023065"/>
    </source>
</evidence>
<evidence type="ECO:0000256" key="1">
    <source>
        <dbReference type="ARBA" id="ARBA00004141"/>
    </source>
</evidence>
<evidence type="ECO:0000313" key="17">
    <source>
        <dbReference type="Proteomes" id="UP000649617"/>
    </source>
</evidence>
<proteinExistence type="predicted"/>
<dbReference type="InterPro" id="IPR027359">
    <property type="entry name" value="Volt_channel_dom_sf"/>
</dbReference>
<dbReference type="InterPro" id="IPR001303">
    <property type="entry name" value="Aldolase_II/adducin_N"/>
</dbReference>
<dbReference type="PANTHER" id="PTHR45628">
    <property type="entry name" value="VOLTAGE-DEPENDENT CALCIUM CHANNEL TYPE A SUBUNIT ALPHA-1"/>
    <property type="match status" value="1"/>
</dbReference>